<reference evidence="1 2" key="1">
    <citation type="journal article" date="2018" name="Sci. Rep.">
        <title>Genomic signatures of local adaptation to the degree of environmental predictability in rotifers.</title>
        <authorList>
            <person name="Franch-Gras L."/>
            <person name="Hahn C."/>
            <person name="Garcia-Roger E.M."/>
            <person name="Carmona M.J."/>
            <person name="Serra M."/>
            <person name="Gomez A."/>
        </authorList>
    </citation>
    <scope>NUCLEOTIDE SEQUENCE [LARGE SCALE GENOMIC DNA]</scope>
    <source>
        <strain evidence="1">HYR1</strain>
    </source>
</reference>
<comment type="caution">
    <text evidence="1">The sequence shown here is derived from an EMBL/GenBank/DDBJ whole genome shotgun (WGS) entry which is preliminary data.</text>
</comment>
<dbReference type="EMBL" id="REGN01003927">
    <property type="protein sequence ID" value="RNA20047.1"/>
    <property type="molecule type" value="Genomic_DNA"/>
</dbReference>
<accession>A0A3M7R910</accession>
<evidence type="ECO:0000313" key="2">
    <source>
        <dbReference type="Proteomes" id="UP000276133"/>
    </source>
</evidence>
<sequence length="74" mass="8604">MVVVNTFLKILNSLYKRSDKALNFFLQPEQTHQTLMQIATISLSNFFKMLTQNQAKGFQISQSRVFDTLAENFK</sequence>
<organism evidence="1 2">
    <name type="scientific">Brachionus plicatilis</name>
    <name type="common">Marine rotifer</name>
    <name type="synonym">Brachionus muelleri</name>
    <dbReference type="NCBI Taxonomy" id="10195"/>
    <lineage>
        <taxon>Eukaryota</taxon>
        <taxon>Metazoa</taxon>
        <taxon>Spiralia</taxon>
        <taxon>Gnathifera</taxon>
        <taxon>Rotifera</taxon>
        <taxon>Eurotatoria</taxon>
        <taxon>Monogononta</taxon>
        <taxon>Pseudotrocha</taxon>
        <taxon>Ploima</taxon>
        <taxon>Brachionidae</taxon>
        <taxon>Brachionus</taxon>
    </lineage>
</organism>
<protein>
    <submittedName>
        <fullName evidence="1">Uncharacterized protein</fullName>
    </submittedName>
</protein>
<dbReference type="AlphaFoldDB" id="A0A3M7R910"/>
<dbReference type="Proteomes" id="UP000276133">
    <property type="component" value="Unassembled WGS sequence"/>
</dbReference>
<name>A0A3M7R910_BRAPC</name>
<gene>
    <name evidence="1" type="ORF">BpHYR1_003336</name>
</gene>
<keyword evidence="2" id="KW-1185">Reference proteome</keyword>
<evidence type="ECO:0000313" key="1">
    <source>
        <dbReference type="EMBL" id="RNA20047.1"/>
    </source>
</evidence>
<proteinExistence type="predicted"/>